<sequence length="283" mass="31390">MCQTTKLTLDKRPQPLFTTPDEQMHPAGTYHLDDDDNNPPCRAPSRPRGARTGTSRGFMSSGEVCKGSVSQSVSQSASQRVQKPQAVKRFDYSPASTWCRDAKEAVVGIGGHDLLGAYGRDDDARADEGEAHRQDGGSEGDGLHPEVQDRQLCLSLYFLLSQRFFSLDAVQREKLDGNMDIKRKPDQLLCERIEDVCVCIGCVCHRHMQKARKDGRIPAAKIEQQQHTQMRNRREGKDGQKRDRVAGEERERRLSLSPSETLLASLGPGLGGRETRNGSTGTE</sequence>
<name>A0AAE0JVR3_9PEZI</name>
<protein>
    <submittedName>
        <fullName evidence="2">Uncharacterized protein</fullName>
    </submittedName>
</protein>
<accession>A0AAE0JVR3</accession>
<evidence type="ECO:0000256" key="1">
    <source>
        <dbReference type="SAM" id="MobiDB-lite"/>
    </source>
</evidence>
<gene>
    <name evidence="2" type="ORF">B0T24DRAFT_639327</name>
</gene>
<dbReference type="Proteomes" id="UP001287356">
    <property type="component" value="Unassembled WGS sequence"/>
</dbReference>
<feature type="region of interest" description="Disordered" evidence="1">
    <location>
        <begin position="120"/>
        <end position="144"/>
    </location>
</feature>
<evidence type="ECO:0000313" key="3">
    <source>
        <dbReference type="Proteomes" id="UP001287356"/>
    </source>
</evidence>
<dbReference type="AlphaFoldDB" id="A0AAE0JVR3"/>
<reference evidence="2" key="1">
    <citation type="journal article" date="2023" name="Mol. Phylogenet. Evol.">
        <title>Genome-scale phylogeny and comparative genomics of the fungal order Sordariales.</title>
        <authorList>
            <person name="Hensen N."/>
            <person name="Bonometti L."/>
            <person name="Westerberg I."/>
            <person name="Brannstrom I.O."/>
            <person name="Guillou S."/>
            <person name="Cros-Aarteil S."/>
            <person name="Calhoun S."/>
            <person name="Haridas S."/>
            <person name="Kuo A."/>
            <person name="Mondo S."/>
            <person name="Pangilinan J."/>
            <person name="Riley R."/>
            <person name="LaButti K."/>
            <person name="Andreopoulos B."/>
            <person name="Lipzen A."/>
            <person name="Chen C."/>
            <person name="Yan M."/>
            <person name="Daum C."/>
            <person name="Ng V."/>
            <person name="Clum A."/>
            <person name="Steindorff A."/>
            <person name="Ohm R.A."/>
            <person name="Martin F."/>
            <person name="Silar P."/>
            <person name="Natvig D.O."/>
            <person name="Lalanne C."/>
            <person name="Gautier V."/>
            <person name="Ament-Velasquez S.L."/>
            <person name="Kruys A."/>
            <person name="Hutchinson M.I."/>
            <person name="Powell A.J."/>
            <person name="Barry K."/>
            <person name="Miller A.N."/>
            <person name="Grigoriev I.V."/>
            <person name="Debuchy R."/>
            <person name="Gladieux P."/>
            <person name="Hiltunen Thoren M."/>
            <person name="Johannesson H."/>
        </authorList>
    </citation>
    <scope>NUCLEOTIDE SEQUENCE</scope>
    <source>
        <strain evidence="2">CBS 958.72</strain>
    </source>
</reference>
<dbReference type="EMBL" id="JAULSN010000009">
    <property type="protein sequence ID" value="KAK3365168.1"/>
    <property type="molecule type" value="Genomic_DNA"/>
</dbReference>
<keyword evidence="3" id="KW-1185">Reference proteome</keyword>
<feature type="region of interest" description="Disordered" evidence="1">
    <location>
        <begin position="1"/>
        <end position="69"/>
    </location>
</feature>
<organism evidence="2 3">
    <name type="scientific">Lasiosphaeria ovina</name>
    <dbReference type="NCBI Taxonomy" id="92902"/>
    <lineage>
        <taxon>Eukaryota</taxon>
        <taxon>Fungi</taxon>
        <taxon>Dikarya</taxon>
        <taxon>Ascomycota</taxon>
        <taxon>Pezizomycotina</taxon>
        <taxon>Sordariomycetes</taxon>
        <taxon>Sordariomycetidae</taxon>
        <taxon>Sordariales</taxon>
        <taxon>Lasiosphaeriaceae</taxon>
        <taxon>Lasiosphaeria</taxon>
    </lineage>
</organism>
<comment type="caution">
    <text evidence="2">The sequence shown here is derived from an EMBL/GenBank/DDBJ whole genome shotgun (WGS) entry which is preliminary data.</text>
</comment>
<feature type="compositionally biased region" description="Basic and acidic residues" evidence="1">
    <location>
        <begin position="232"/>
        <end position="254"/>
    </location>
</feature>
<evidence type="ECO:0000313" key="2">
    <source>
        <dbReference type="EMBL" id="KAK3365168.1"/>
    </source>
</evidence>
<proteinExistence type="predicted"/>
<reference evidence="2" key="2">
    <citation type="submission" date="2023-06" db="EMBL/GenBank/DDBJ databases">
        <authorList>
            <consortium name="Lawrence Berkeley National Laboratory"/>
            <person name="Haridas S."/>
            <person name="Hensen N."/>
            <person name="Bonometti L."/>
            <person name="Westerberg I."/>
            <person name="Brannstrom I.O."/>
            <person name="Guillou S."/>
            <person name="Cros-Aarteil S."/>
            <person name="Calhoun S."/>
            <person name="Kuo A."/>
            <person name="Mondo S."/>
            <person name="Pangilinan J."/>
            <person name="Riley R."/>
            <person name="Labutti K."/>
            <person name="Andreopoulos B."/>
            <person name="Lipzen A."/>
            <person name="Chen C."/>
            <person name="Yanf M."/>
            <person name="Daum C."/>
            <person name="Ng V."/>
            <person name="Clum A."/>
            <person name="Steindorff A."/>
            <person name="Ohm R."/>
            <person name="Martin F."/>
            <person name="Silar P."/>
            <person name="Natvig D."/>
            <person name="Lalanne C."/>
            <person name="Gautier V."/>
            <person name="Ament-Velasquez S.L."/>
            <person name="Kruys A."/>
            <person name="Hutchinson M.I."/>
            <person name="Powell A.J."/>
            <person name="Barry K."/>
            <person name="Miller A.N."/>
            <person name="Grigoriev I.V."/>
            <person name="Debuchy R."/>
            <person name="Gladieux P."/>
            <person name="Thoren M.H."/>
            <person name="Johannesson H."/>
        </authorList>
    </citation>
    <scope>NUCLEOTIDE SEQUENCE</scope>
    <source>
        <strain evidence="2">CBS 958.72</strain>
    </source>
</reference>
<feature type="region of interest" description="Disordered" evidence="1">
    <location>
        <begin position="213"/>
        <end position="283"/>
    </location>
</feature>